<feature type="domain" description="Sigma-54 factor interaction" evidence="8">
    <location>
        <begin position="488"/>
        <end position="715"/>
    </location>
</feature>
<dbReference type="CDD" id="cd00009">
    <property type="entry name" value="AAA"/>
    <property type="match status" value="1"/>
</dbReference>
<evidence type="ECO:0000313" key="11">
    <source>
        <dbReference type="Proteomes" id="UP000199581"/>
    </source>
</evidence>
<evidence type="ECO:0000259" key="8">
    <source>
        <dbReference type="PROSITE" id="PS50045"/>
    </source>
</evidence>
<dbReference type="SMART" id="SM00304">
    <property type="entry name" value="HAMP"/>
    <property type="match status" value="1"/>
</dbReference>
<dbReference type="InterPro" id="IPR027417">
    <property type="entry name" value="P-loop_NTPase"/>
</dbReference>
<feature type="transmembrane region" description="Helical" evidence="7">
    <location>
        <begin position="369"/>
        <end position="391"/>
    </location>
</feature>
<keyword evidence="1" id="KW-0547">Nucleotide-binding</keyword>
<dbReference type="FunFam" id="3.40.50.300:FF:000006">
    <property type="entry name" value="DNA-binding transcriptional regulator NtrC"/>
    <property type="match status" value="1"/>
</dbReference>
<dbReference type="Gene3D" id="1.10.8.60">
    <property type="match status" value="1"/>
</dbReference>
<dbReference type="PROSITE" id="PS00688">
    <property type="entry name" value="SIGMA54_INTERACT_3"/>
    <property type="match status" value="1"/>
</dbReference>
<gene>
    <name evidence="10" type="ORF">SAMN05421830_101500</name>
</gene>
<evidence type="ECO:0000259" key="9">
    <source>
        <dbReference type="PROSITE" id="PS50885"/>
    </source>
</evidence>
<dbReference type="InterPro" id="IPR003660">
    <property type="entry name" value="HAMP_dom"/>
</dbReference>
<keyword evidence="7" id="KW-0812">Transmembrane</keyword>
<dbReference type="SUPFAM" id="SSF52540">
    <property type="entry name" value="P-loop containing nucleoside triphosphate hydrolases"/>
    <property type="match status" value="1"/>
</dbReference>
<protein>
    <submittedName>
        <fullName evidence="10">DNA-binding transcriptional response regulator, NtrC family, contains REC, AAA-type ATPase, and a Fis-type DNA-binding domains</fullName>
    </submittedName>
</protein>
<dbReference type="PROSITE" id="PS50885">
    <property type="entry name" value="HAMP"/>
    <property type="match status" value="1"/>
</dbReference>
<keyword evidence="5" id="KW-0804">Transcription</keyword>
<dbReference type="Pfam" id="PF00672">
    <property type="entry name" value="HAMP"/>
    <property type="match status" value="1"/>
</dbReference>
<accession>A0A8G2C048</accession>
<keyword evidence="4 10" id="KW-0238">DNA-binding</keyword>
<comment type="caution">
    <text evidence="10">The sequence shown here is derived from an EMBL/GenBank/DDBJ whole genome shotgun (WGS) entry which is preliminary data.</text>
</comment>
<dbReference type="GO" id="GO:0003677">
    <property type="term" value="F:DNA binding"/>
    <property type="evidence" value="ECO:0007669"/>
    <property type="project" value="UniProtKB-KW"/>
</dbReference>
<dbReference type="Gene3D" id="6.10.340.10">
    <property type="match status" value="1"/>
</dbReference>
<feature type="transmembrane region" description="Helical" evidence="7">
    <location>
        <begin position="27"/>
        <end position="48"/>
    </location>
</feature>
<feature type="compositionally biased region" description="Polar residues" evidence="6">
    <location>
        <begin position="756"/>
        <end position="783"/>
    </location>
</feature>
<dbReference type="Gene3D" id="3.40.50.300">
    <property type="entry name" value="P-loop containing nucleotide triphosphate hydrolases"/>
    <property type="match status" value="1"/>
</dbReference>
<evidence type="ECO:0000256" key="7">
    <source>
        <dbReference type="SAM" id="Phobius"/>
    </source>
</evidence>
<dbReference type="PANTHER" id="PTHR32071">
    <property type="entry name" value="TRANSCRIPTIONAL REGULATORY PROTEIN"/>
    <property type="match status" value="1"/>
</dbReference>
<evidence type="ECO:0000256" key="5">
    <source>
        <dbReference type="ARBA" id="ARBA00023163"/>
    </source>
</evidence>
<name>A0A8G2C048_DESNO</name>
<dbReference type="Proteomes" id="UP000199581">
    <property type="component" value="Unassembled WGS sequence"/>
</dbReference>
<evidence type="ECO:0000313" key="10">
    <source>
        <dbReference type="EMBL" id="SFL30763.1"/>
    </source>
</evidence>
<evidence type="ECO:0000256" key="2">
    <source>
        <dbReference type="ARBA" id="ARBA00022840"/>
    </source>
</evidence>
<dbReference type="InterPro" id="IPR058031">
    <property type="entry name" value="AAA_lid_NorR"/>
</dbReference>
<dbReference type="Pfam" id="PF00158">
    <property type="entry name" value="Sigma54_activat"/>
    <property type="match status" value="1"/>
</dbReference>
<sequence length="859" mass="94174">MPYSYPPTLDPVLNLEKPVKEWSITRILLLLGTPLVAGVLLVMTVSTYRISSHYLNRAYARNAHTRALAQAHELQQLLKDARYEIQNLARSDVSAQAIQKYMMDKPATKRNKYCEIAFHGTAPQDNYVLLNTGEKVWKVPDEQAAGVKFGAFTRRERIGGKIEDFVQIEQPVQAYYTSVPYLGSVENIEFSVIRLSTPVLDAEKRFRGYLTLSVDIIEIQRIMTTFSSRQSPLYIFPQEKEQVRSFFFDAAGWLICETGQAGNPHLKISIDDIRTGLQGDLGRPGFATAFRPNPQYEKYWAVVSAVQAGKDGEIGFANFLNDPSNTGGDHYLYYVPIRFQEEATGNPVILGGIGCIDTSFMLKASRYEVAMALGISWFVALLLTIAAFVYLNRRISNPLKRLASATEQIAMGDDAATLELAPLPKELRHLQHVINILLLQLQTARNETRIRQGLIFDEMQRQPVSLDALAENASSKESSRCAEKAFGIVGSSQAVRNLNAMIHKAAQVMADVLIIGETGTGKELTAEAIHRAGTRATGPFISINCGALDENLLMDALFGHVKGAFSEAKTDRKGAFLAASGGTLHLDEIGNASPKVQQSLLRALAARRIRPLGSDQDQPFDARVVAATNVDLLESARNGKFREDLYYRLAVITISTPPLRDRREDIPALVRSFMREHTRGTTPPDISRGALDKLLQHDWPGNIRELKNCITRAMTFAEGNLLLADHIEFGQNRAAGPASEPATAQGPAVQAKTPAGSRNGSSPEPLATTTPEGPQSPSAHTSSALPEAVLATLNPRQVKAWPSIAANGGTNRALYESAVGEEISVRTAQYDLQDLVNKGLLKKTGKGPSSRYVVAGRTP</sequence>
<dbReference type="Pfam" id="PF25601">
    <property type="entry name" value="AAA_lid_14"/>
    <property type="match status" value="1"/>
</dbReference>
<dbReference type="InterPro" id="IPR002078">
    <property type="entry name" value="Sigma_54_int"/>
</dbReference>
<dbReference type="InterPro" id="IPR003593">
    <property type="entry name" value="AAA+_ATPase"/>
</dbReference>
<keyword evidence="7" id="KW-1133">Transmembrane helix</keyword>
<evidence type="ECO:0000256" key="4">
    <source>
        <dbReference type="ARBA" id="ARBA00023125"/>
    </source>
</evidence>
<keyword evidence="7" id="KW-0472">Membrane</keyword>
<dbReference type="GO" id="GO:0005524">
    <property type="term" value="F:ATP binding"/>
    <property type="evidence" value="ECO:0007669"/>
    <property type="project" value="UniProtKB-KW"/>
</dbReference>
<dbReference type="SMART" id="SM00382">
    <property type="entry name" value="AAA"/>
    <property type="match status" value="1"/>
</dbReference>
<dbReference type="EMBL" id="FOTO01000001">
    <property type="protein sequence ID" value="SFL30763.1"/>
    <property type="molecule type" value="Genomic_DNA"/>
</dbReference>
<keyword evidence="11" id="KW-1185">Reference proteome</keyword>
<dbReference type="AlphaFoldDB" id="A0A8G2C048"/>
<evidence type="ECO:0000256" key="6">
    <source>
        <dbReference type="SAM" id="MobiDB-lite"/>
    </source>
</evidence>
<dbReference type="PANTHER" id="PTHR32071:SF117">
    <property type="entry name" value="PTS-DEPENDENT DIHYDROXYACETONE KINASE OPERON REGULATORY PROTEIN-RELATED"/>
    <property type="match status" value="1"/>
</dbReference>
<keyword evidence="3" id="KW-0805">Transcription regulation</keyword>
<dbReference type="GO" id="GO:0007165">
    <property type="term" value="P:signal transduction"/>
    <property type="evidence" value="ECO:0007669"/>
    <property type="project" value="InterPro"/>
</dbReference>
<evidence type="ECO:0000256" key="1">
    <source>
        <dbReference type="ARBA" id="ARBA00022741"/>
    </source>
</evidence>
<keyword evidence="2" id="KW-0067">ATP-binding</keyword>
<dbReference type="InterPro" id="IPR025944">
    <property type="entry name" value="Sigma_54_int_dom_CS"/>
</dbReference>
<dbReference type="GO" id="GO:0006355">
    <property type="term" value="P:regulation of DNA-templated transcription"/>
    <property type="evidence" value="ECO:0007669"/>
    <property type="project" value="InterPro"/>
</dbReference>
<dbReference type="OrthoDB" id="9763792at2"/>
<dbReference type="PROSITE" id="PS50045">
    <property type="entry name" value="SIGMA54_INTERACT_4"/>
    <property type="match status" value="1"/>
</dbReference>
<evidence type="ECO:0000256" key="3">
    <source>
        <dbReference type="ARBA" id="ARBA00023015"/>
    </source>
</evidence>
<organism evidence="10 11">
    <name type="scientific">Desulfomicrobium norvegicum (strain DSM 1741 / NCIMB 8310)</name>
    <name type="common">Desulfovibrio baculatus (strain Norway 4)</name>
    <name type="synonym">Desulfovibrio desulfuricans (strain Norway 4)</name>
    <dbReference type="NCBI Taxonomy" id="52561"/>
    <lineage>
        <taxon>Bacteria</taxon>
        <taxon>Pseudomonadati</taxon>
        <taxon>Thermodesulfobacteriota</taxon>
        <taxon>Desulfovibrionia</taxon>
        <taxon>Desulfovibrionales</taxon>
        <taxon>Desulfomicrobiaceae</taxon>
        <taxon>Desulfomicrobium</taxon>
    </lineage>
</organism>
<reference evidence="10 11" key="1">
    <citation type="submission" date="2016-10" db="EMBL/GenBank/DDBJ databases">
        <authorList>
            <person name="Varghese N."/>
            <person name="Submissions S."/>
        </authorList>
    </citation>
    <scope>NUCLEOTIDE SEQUENCE [LARGE SCALE GENOMIC DNA]</scope>
    <source>
        <strain evidence="10 11">DSM 1741</strain>
    </source>
</reference>
<feature type="region of interest" description="Disordered" evidence="6">
    <location>
        <begin position="733"/>
        <end position="783"/>
    </location>
</feature>
<feature type="domain" description="HAMP" evidence="9">
    <location>
        <begin position="393"/>
        <end position="446"/>
    </location>
</feature>
<dbReference type="GO" id="GO:0016020">
    <property type="term" value="C:membrane"/>
    <property type="evidence" value="ECO:0007669"/>
    <property type="project" value="InterPro"/>
</dbReference>
<dbReference type="RefSeq" id="WP_092188929.1">
    <property type="nucleotide sequence ID" value="NZ_FOTO01000001.1"/>
</dbReference>
<proteinExistence type="predicted"/>